<evidence type="ECO:0000313" key="3">
    <source>
        <dbReference type="Proteomes" id="UP000823399"/>
    </source>
</evidence>
<evidence type="ECO:0000259" key="1">
    <source>
        <dbReference type="Pfam" id="PF22998"/>
    </source>
</evidence>
<protein>
    <recommendedName>
        <fullName evidence="1">LYC1 C-terminal domain-containing protein</fullName>
    </recommendedName>
</protein>
<dbReference type="Proteomes" id="UP000823399">
    <property type="component" value="Unassembled WGS sequence"/>
</dbReference>
<dbReference type="InterPro" id="IPR055100">
    <property type="entry name" value="GNAT_LYC1-like"/>
</dbReference>
<comment type="caution">
    <text evidence="2">The sequence shown here is derived from an EMBL/GenBank/DDBJ whole genome shotgun (WGS) entry which is preliminary data.</text>
</comment>
<keyword evidence="3" id="KW-1185">Reference proteome</keyword>
<dbReference type="EMBL" id="JABBWM010000073">
    <property type="protein sequence ID" value="KAG2095722.1"/>
    <property type="molecule type" value="Genomic_DNA"/>
</dbReference>
<dbReference type="Pfam" id="PF22998">
    <property type="entry name" value="GNAT_LYC1-like"/>
    <property type="match status" value="1"/>
</dbReference>
<dbReference type="InterPro" id="IPR053013">
    <property type="entry name" value="LAT"/>
</dbReference>
<dbReference type="OrthoDB" id="2020070at2759"/>
<dbReference type="AlphaFoldDB" id="A0A9P7EYP5"/>
<sequence>MVESKVELASISLFRATPAQIEETRRRRWPHLGGTLSLAEYITRDEEMDVLEHAKEGKMITWVLAPRENPTTLDFMCACRTYKRASLVAYPPSSPSGPNSVHETTSYGVAAVFTPPSKRGRGYARHMMCLLHWVTASRNNLPEFPEAWGTPPEEVADAGGGLFSVLWSDVGEEFYHSAGPEGKGGGWEKRGPVSTVWEVGTEEGDDEGWKWLTQEQLKGLWDHDAELIRKELENMLVKNESYEVGRPTALVTCLPTNGVAAFQIPRATYGSNFSMAGGFWGVQSSSNPDTYASWSVEMQPPPPTLIVTRLRASEDTFPGLIAKIKQAARRSGIRKVEVWNLRAGLRDIAEKTGAQTFIRSEHLPQIVWYGPETTENVEWVHNEKPPVNSIWSVLQCIRSPMLVERLVLPYSFQFVSSNFNGVPGHIAMHALSPNA</sequence>
<accession>A0A9P7EYP5</accession>
<dbReference type="PANTHER" id="PTHR34815:SF2">
    <property type="entry name" value="N-ACETYLTRANSFERASE DOMAIN-CONTAINING PROTEIN"/>
    <property type="match status" value="1"/>
</dbReference>
<feature type="domain" description="LYC1 C-terminal" evidence="1">
    <location>
        <begin position="202"/>
        <end position="384"/>
    </location>
</feature>
<dbReference type="RefSeq" id="XP_041287979.1">
    <property type="nucleotide sequence ID" value="XM_041440655.1"/>
</dbReference>
<evidence type="ECO:0000313" key="2">
    <source>
        <dbReference type="EMBL" id="KAG2095722.1"/>
    </source>
</evidence>
<dbReference type="GeneID" id="64702914"/>
<gene>
    <name evidence="2" type="ORF">F5147DRAFT_763699</name>
</gene>
<organism evidence="2 3">
    <name type="scientific">Suillus discolor</name>
    <dbReference type="NCBI Taxonomy" id="1912936"/>
    <lineage>
        <taxon>Eukaryota</taxon>
        <taxon>Fungi</taxon>
        <taxon>Dikarya</taxon>
        <taxon>Basidiomycota</taxon>
        <taxon>Agaricomycotina</taxon>
        <taxon>Agaricomycetes</taxon>
        <taxon>Agaricomycetidae</taxon>
        <taxon>Boletales</taxon>
        <taxon>Suillineae</taxon>
        <taxon>Suillaceae</taxon>
        <taxon>Suillus</taxon>
    </lineage>
</organism>
<reference evidence="2" key="1">
    <citation type="journal article" date="2020" name="New Phytol.">
        <title>Comparative genomics reveals dynamic genome evolution in host specialist ectomycorrhizal fungi.</title>
        <authorList>
            <person name="Lofgren L.A."/>
            <person name="Nguyen N.H."/>
            <person name="Vilgalys R."/>
            <person name="Ruytinx J."/>
            <person name="Liao H.L."/>
            <person name="Branco S."/>
            <person name="Kuo A."/>
            <person name="LaButti K."/>
            <person name="Lipzen A."/>
            <person name="Andreopoulos W."/>
            <person name="Pangilinan J."/>
            <person name="Riley R."/>
            <person name="Hundley H."/>
            <person name="Na H."/>
            <person name="Barry K."/>
            <person name="Grigoriev I.V."/>
            <person name="Stajich J.E."/>
            <person name="Kennedy P.G."/>
        </authorList>
    </citation>
    <scope>NUCLEOTIDE SEQUENCE</scope>
    <source>
        <strain evidence="2">FC423</strain>
    </source>
</reference>
<name>A0A9P7EYP5_9AGAM</name>
<proteinExistence type="predicted"/>
<dbReference type="PANTHER" id="PTHR34815">
    <property type="entry name" value="LYSINE ACETYLTRANSFERASE"/>
    <property type="match status" value="1"/>
</dbReference>